<dbReference type="Pfam" id="PF12253">
    <property type="entry name" value="CAF1A_dimeriz"/>
    <property type="match status" value="1"/>
</dbReference>
<proteinExistence type="predicted"/>
<keyword evidence="2" id="KW-0227">DNA damage</keyword>
<feature type="region of interest" description="Disordered" evidence="5">
    <location>
        <begin position="145"/>
        <end position="179"/>
    </location>
</feature>
<evidence type="ECO:0000259" key="6">
    <source>
        <dbReference type="Pfam" id="PF12253"/>
    </source>
</evidence>
<gene>
    <name evidence="7" type="ORF">BCR42DRAFT_414560</name>
</gene>
<dbReference type="GO" id="GO:0005634">
    <property type="term" value="C:nucleus"/>
    <property type="evidence" value="ECO:0007669"/>
    <property type="project" value="UniProtKB-SubCell"/>
</dbReference>
<keyword evidence="3" id="KW-0234">DNA repair</keyword>
<dbReference type="GO" id="GO:0006334">
    <property type="term" value="P:nucleosome assembly"/>
    <property type="evidence" value="ECO:0007669"/>
    <property type="project" value="TreeGrafter"/>
</dbReference>
<dbReference type="GO" id="GO:0006281">
    <property type="term" value="P:DNA repair"/>
    <property type="evidence" value="ECO:0007669"/>
    <property type="project" value="UniProtKB-KW"/>
</dbReference>
<keyword evidence="8" id="KW-1185">Reference proteome</keyword>
<dbReference type="AlphaFoldDB" id="A0A1X2IGP8"/>
<feature type="domain" description="Chromatin assembly factor 1 subunit A dimerization" evidence="6">
    <location>
        <begin position="103"/>
        <end position="170"/>
    </location>
</feature>
<dbReference type="InterPro" id="IPR022043">
    <property type="entry name" value="CAF1A_DD"/>
</dbReference>
<dbReference type="PANTHER" id="PTHR15272:SF0">
    <property type="entry name" value="CHROMATIN ASSEMBLY FACTOR 1 SUBUNIT A"/>
    <property type="match status" value="1"/>
</dbReference>
<comment type="subcellular location">
    <subcellularLocation>
        <location evidence="1">Nucleus</location>
    </subcellularLocation>
</comment>
<dbReference type="EMBL" id="MCGE01000011">
    <property type="protein sequence ID" value="ORZ16212.1"/>
    <property type="molecule type" value="Genomic_DNA"/>
</dbReference>
<evidence type="ECO:0000256" key="2">
    <source>
        <dbReference type="ARBA" id="ARBA00022763"/>
    </source>
</evidence>
<dbReference type="GO" id="GO:0033186">
    <property type="term" value="C:CAF-1 complex"/>
    <property type="evidence" value="ECO:0007669"/>
    <property type="project" value="TreeGrafter"/>
</dbReference>
<protein>
    <submittedName>
        <fullName evidence="7">Chromatin assembly factor 1 subunit A-domain-containing protein</fullName>
    </submittedName>
</protein>
<evidence type="ECO:0000256" key="5">
    <source>
        <dbReference type="SAM" id="MobiDB-lite"/>
    </source>
</evidence>
<evidence type="ECO:0000256" key="4">
    <source>
        <dbReference type="ARBA" id="ARBA00023242"/>
    </source>
</evidence>
<dbReference type="Proteomes" id="UP000193560">
    <property type="component" value="Unassembled WGS sequence"/>
</dbReference>
<dbReference type="PANTHER" id="PTHR15272">
    <property type="entry name" value="CHROMATIN ASSEMBLY FACTOR 1 SUBUNIT A CAF-1 SUBUNIT A"/>
    <property type="match status" value="1"/>
</dbReference>
<name>A0A1X2IGP8_9FUNG</name>
<feature type="region of interest" description="Disordered" evidence="5">
    <location>
        <begin position="264"/>
        <end position="288"/>
    </location>
</feature>
<feature type="compositionally biased region" description="Low complexity" evidence="5">
    <location>
        <begin position="276"/>
        <end position="285"/>
    </location>
</feature>
<comment type="caution">
    <text evidence="7">The sequence shown here is derived from an EMBL/GenBank/DDBJ whole genome shotgun (WGS) entry which is preliminary data.</text>
</comment>
<sequence length="364" mass="41475">MFPPFFVKDHVNMYMVESIQEIKSNLTNILASYSTHIDHSPEEFDDQLRRRYLQELTTKRQELTFPRRIKRKVDLKQLLLPGTTGSNLDAIHRPENKSLLKMKLLQFTEDVRPAYYGTWTKSSKLISPKNPFTKDVDLIDYDYDSEAEWEPEGEGEDIQSGDEEEDDMAPEATDPEDIGWLVPEGYLSEGEGVNDSDDDGMTKIVQRLSVRPKSRKNITARPIAVGPIYENDDDMDYNEPLNPFGVRMLIDTISTTGYNPFAITEKKPNTVDSGHSSTNSNDTTNKTPRFNKEHMAVLVNIIHDKTDSITKLLTKAKADPILCDFSKAKLEAKLKEVAIKEKRGSDTKSAWYVKQEQKDTTVTS</sequence>
<keyword evidence="4" id="KW-0539">Nucleus</keyword>
<reference evidence="7 8" key="1">
    <citation type="submission" date="2016-07" db="EMBL/GenBank/DDBJ databases">
        <title>Pervasive Adenine N6-methylation of Active Genes in Fungi.</title>
        <authorList>
            <consortium name="DOE Joint Genome Institute"/>
            <person name="Mondo S.J."/>
            <person name="Dannebaum R.O."/>
            <person name="Kuo R.C."/>
            <person name="Labutti K."/>
            <person name="Haridas S."/>
            <person name="Kuo A."/>
            <person name="Salamov A."/>
            <person name="Ahrendt S.R."/>
            <person name="Lipzen A."/>
            <person name="Sullivan W."/>
            <person name="Andreopoulos W.B."/>
            <person name="Clum A."/>
            <person name="Lindquist E."/>
            <person name="Daum C."/>
            <person name="Ramamoorthy G.K."/>
            <person name="Gryganskyi A."/>
            <person name="Culley D."/>
            <person name="Magnuson J.K."/>
            <person name="James T.Y."/>
            <person name="O'Malley M.A."/>
            <person name="Stajich J.E."/>
            <person name="Spatafora J.W."/>
            <person name="Visel A."/>
            <person name="Grigoriev I.V."/>
        </authorList>
    </citation>
    <scope>NUCLEOTIDE SEQUENCE [LARGE SCALE GENOMIC DNA]</scope>
    <source>
        <strain evidence="7 8">NRRL 1336</strain>
    </source>
</reference>
<dbReference type="STRING" id="90262.A0A1X2IGP8"/>
<accession>A0A1X2IGP8</accession>
<feature type="compositionally biased region" description="Acidic residues" evidence="5">
    <location>
        <begin position="145"/>
        <end position="177"/>
    </location>
</feature>
<evidence type="ECO:0000256" key="1">
    <source>
        <dbReference type="ARBA" id="ARBA00004123"/>
    </source>
</evidence>
<organism evidence="7 8">
    <name type="scientific">Absidia repens</name>
    <dbReference type="NCBI Taxonomy" id="90262"/>
    <lineage>
        <taxon>Eukaryota</taxon>
        <taxon>Fungi</taxon>
        <taxon>Fungi incertae sedis</taxon>
        <taxon>Mucoromycota</taxon>
        <taxon>Mucoromycotina</taxon>
        <taxon>Mucoromycetes</taxon>
        <taxon>Mucorales</taxon>
        <taxon>Cunninghamellaceae</taxon>
        <taxon>Absidia</taxon>
    </lineage>
</organism>
<dbReference type="OrthoDB" id="440676at2759"/>
<evidence type="ECO:0000313" key="7">
    <source>
        <dbReference type="EMBL" id="ORZ16212.1"/>
    </source>
</evidence>
<evidence type="ECO:0000313" key="8">
    <source>
        <dbReference type="Proteomes" id="UP000193560"/>
    </source>
</evidence>
<evidence type="ECO:0000256" key="3">
    <source>
        <dbReference type="ARBA" id="ARBA00023204"/>
    </source>
</evidence>